<name>A0A0A9C9L1_ARUDO</name>
<reference evidence="2" key="2">
    <citation type="journal article" date="2015" name="Data Brief">
        <title>Shoot transcriptome of the giant reed, Arundo donax.</title>
        <authorList>
            <person name="Barrero R.A."/>
            <person name="Guerrero F.D."/>
            <person name="Moolhuijzen P."/>
            <person name="Goolsby J.A."/>
            <person name="Tidwell J."/>
            <person name="Bellgard S.E."/>
            <person name="Bellgard M.I."/>
        </authorList>
    </citation>
    <scope>NUCLEOTIDE SEQUENCE</scope>
    <source>
        <tissue evidence="2">Shoot tissue taken approximately 20 cm above the soil surface</tissue>
    </source>
</reference>
<accession>A0A0A9C9L1</accession>
<protein>
    <submittedName>
        <fullName evidence="2">Uncharacterized protein</fullName>
    </submittedName>
</protein>
<feature type="compositionally biased region" description="Polar residues" evidence="1">
    <location>
        <begin position="14"/>
        <end position="23"/>
    </location>
</feature>
<sequence>MKIRKTHTICLAHPSTSTASAAR</sequence>
<organism evidence="2">
    <name type="scientific">Arundo donax</name>
    <name type="common">Giant reed</name>
    <name type="synonym">Donax arundinaceus</name>
    <dbReference type="NCBI Taxonomy" id="35708"/>
    <lineage>
        <taxon>Eukaryota</taxon>
        <taxon>Viridiplantae</taxon>
        <taxon>Streptophyta</taxon>
        <taxon>Embryophyta</taxon>
        <taxon>Tracheophyta</taxon>
        <taxon>Spermatophyta</taxon>
        <taxon>Magnoliopsida</taxon>
        <taxon>Liliopsida</taxon>
        <taxon>Poales</taxon>
        <taxon>Poaceae</taxon>
        <taxon>PACMAD clade</taxon>
        <taxon>Arundinoideae</taxon>
        <taxon>Arundineae</taxon>
        <taxon>Arundo</taxon>
    </lineage>
</organism>
<reference evidence="2" key="1">
    <citation type="submission" date="2014-09" db="EMBL/GenBank/DDBJ databases">
        <authorList>
            <person name="Magalhaes I.L.F."/>
            <person name="Oliveira U."/>
            <person name="Santos F.R."/>
            <person name="Vidigal T.H.D.A."/>
            <person name="Brescovit A.D."/>
            <person name="Santos A.J."/>
        </authorList>
    </citation>
    <scope>NUCLEOTIDE SEQUENCE</scope>
    <source>
        <tissue evidence="2">Shoot tissue taken approximately 20 cm above the soil surface</tissue>
    </source>
</reference>
<proteinExistence type="predicted"/>
<evidence type="ECO:0000313" key="2">
    <source>
        <dbReference type="EMBL" id="JAD73004.1"/>
    </source>
</evidence>
<dbReference type="AlphaFoldDB" id="A0A0A9C9L1"/>
<dbReference type="EMBL" id="GBRH01224891">
    <property type="protein sequence ID" value="JAD73004.1"/>
    <property type="molecule type" value="Transcribed_RNA"/>
</dbReference>
<evidence type="ECO:0000256" key="1">
    <source>
        <dbReference type="SAM" id="MobiDB-lite"/>
    </source>
</evidence>
<feature type="region of interest" description="Disordered" evidence="1">
    <location>
        <begin position="1"/>
        <end position="23"/>
    </location>
</feature>